<dbReference type="Pfam" id="PF03572">
    <property type="entry name" value="Peptidase_S41"/>
    <property type="match status" value="1"/>
</dbReference>
<evidence type="ECO:0000313" key="2">
    <source>
        <dbReference type="EMBL" id="TWR26739.1"/>
    </source>
</evidence>
<name>A0A563U5Z7_9SPHI</name>
<dbReference type="InterPro" id="IPR029045">
    <property type="entry name" value="ClpP/crotonase-like_dom_sf"/>
</dbReference>
<dbReference type="OrthoDB" id="2327485at2"/>
<evidence type="ECO:0000259" key="1">
    <source>
        <dbReference type="Pfam" id="PF03572"/>
    </source>
</evidence>
<feature type="domain" description="Tail specific protease" evidence="1">
    <location>
        <begin position="266"/>
        <end position="427"/>
    </location>
</feature>
<gene>
    <name evidence="2" type="ORF">FPZ42_06795</name>
</gene>
<dbReference type="GO" id="GO:0008236">
    <property type="term" value="F:serine-type peptidase activity"/>
    <property type="evidence" value="ECO:0007669"/>
    <property type="project" value="InterPro"/>
</dbReference>
<dbReference type="Gene3D" id="3.90.226.10">
    <property type="entry name" value="2-enoyl-CoA Hydratase, Chain A, domain 1"/>
    <property type="match status" value="1"/>
</dbReference>
<protein>
    <recommendedName>
        <fullName evidence="1">Tail specific protease domain-containing protein</fullName>
    </recommendedName>
</protein>
<accession>A0A563U5Z7</accession>
<evidence type="ECO:0000313" key="3">
    <source>
        <dbReference type="Proteomes" id="UP000318010"/>
    </source>
</evidence>
<dbReference type="SUPFAM" id="SSF52096">
    <property type="entry name" value="ClpP/crotonase"/>
    <property type="match status" value="1"/>
</dbReference>
<keyword evidence="3" id="KW-1185">Reference proteome</keyword>
<dbReference type="Proteomes" id="UP000318010">
    <property type="component" value="Unassembled WGS sequence"/>
</dbReference>
<dbReference type="EMBL" id="VOEI01000002">
    <property type="protein sequence ID" value="TWR26739.1"/>
    <property type="molecule type" value="Genomic_DNA"/>
</dbReference>
<sequence length="510" mass="59091">MDKISWRFYVTIDDLLRLLGKRYRCYWKTFKYLFMRRLYHVLMLLCFSVLSARSQNALTRQQMYEDFDMLTSRIKAISPHIAIKKALWKYDALKEMGRIRSKIDTARGTAAFELIVSEALNACQDYHTSLMDRPAALQEPYTKFHFYLPLAYVNGKYLLTRSITANNRTIPAGAWVKAVNSQKPDAFVASLTGELVMRYDLNRKKFYAENFWENQRTVQDGYIEITFEDSAKGIALVHFDTEKRLTFARPNRDTIRNQVDYWSEFKVLYIKLFRMDNALIPKLQSKIAAYRDGKRPIDKIIIDLRDNVGGNDVVWQTIFQALLEKPLSYPLILDGPHPNNLGADFLKDREIQKDSVISERRPFLRKFDFYQYTQHSSVLVPSDSSIRFKGKIVMIGNENIYSAGASAFVISHLAMGDRFYSVGRPTGRFLGVGYSPVIFKLPHSGIHYRIEPVVDATLSTGLVDLMHDRFEFDVPYTLEEIIRRDAFEGNTLGANYLIHFDPLTKKALDL</sequence>
<reference evidence="2 3" key="1">
    <citation type="submission" date="2019-07" db="EMBL/GenBank/DDBJ databases">
        <authorList>
            <person name="Kim J."/>
        </authorList>
    </citation>
    <scope>NUCLEOTIDE SEQUENCE [LARGE SCALE GENOMIC DNA]</scope>
    <source>
        <strain evidence="2 3">MJ1a</strain>
    </source>
</reference>
<dbReference type="RefSeq" id="WP_146269744.1">
    <property type="nucleotide sequence ID" value="NZ_VOEI01000002.1"/>
</dbReference>
<dbReference type="AlphaFoldDB" id="A0A563U5Z7"/>
<dbReference type="InterPro" id="IPR005151">
    <property type="entry name" value="Tail-specific_protease"/>
</dbReference>
<dbReference type="GO" id="GO:0006508">
    <property type="term" value="P:proteolysis"/>
    <property type="evidence" value="ECO:0007669"/>
    <property type="project" value="InterPro"/>
</dbReference>
<comment type="caution">
    <text evidence="2">The sequence shown here is derived from an EMBL/GenBank/DDBJ whole genome shotgun (WGS) entry which is preliminary data.</text>
</comment>
<proteinExistence type="predicted"/>
<organism evidence="2 3">
    <name type="scientific">Mucilaginibacter achroorhodeus</name>
    <dbReference type="NCBI Taxonomy" id="2599294"/>
    <lineage>
        <taxon>Bacteria</taxon>
        <taxon>Pseudomonadati</taxon>
        <taxon>Bacteroidota</taxon>
        <taxon>Sphingobacteriia</taxon>
        <taxon>Sphingobacteriales</taxon>
        <taxon>Sphingobacteriaceae</taxon>
        <taxon>Mucilaginibacter</taxon>
    </lineage>
</organism>